<dbReference type="Pfam" id="PF06207">
    <property type="entry name" value="DUF1002"/>
    <property type="match status" value="1"/>
</dbReference>
<sequence>MRKKTLIFILMIVLVFSSIVYADKEGENIVVALGKNLSTEQRREMLNFFDVDENVKIIEITNEEEREYLGKYIDEKLIGTRAISSVYVEKLPEGEGITVESHNITWVTNDMYRNASVTAGVKDAKIIVSSPIKVSGTAALTGVIKAFEDITGEEITEKEKEIASEEIAKTATLGNEIGQEKAEELINNIKIYIIDNNIKSKGSIKKVVEQMANDLGIELTAGQIDQIVSLMRNISKLNLDIDQIKGQLKDISGKIDKITEQNIEIKSILERILDAIASFFNRIFG</sequence>
<accession>M1ZJH0</accession>
<feature type="coiled-coil region" evidence="1">
    <location>
        <begin position="227"/>
        <end position="261"/>
    </location>
</feature>
<dbReference type="Proteomes" id="UP000245423">
    <property type="component" value="Chromosome 1"/>
</dbReference>
<evidence type="ECO:0008006" key="4">
    <source>
        <dbReference type="Google" id="ProtNLM"/>
    </source>
</evidence>
<evidence type="ECO:0000256" key="1">
    <source>
        <dbReference type="SAM" id="Coils"/>
    </source>
</evidence>
<name>M1ZJH0_9FIRM</name>
<evidence type="ECO:0000313" key="2">
    <source>
        <dbReference type="EMBL" id="SHD78613.1"/>
    </source>
</evidence>
<gene>
    <name evidence="2" type="ORF">CUESP1_3288</name>
</gene>
<proteinExistence type="predicted"/>
<keyword evidence="3" id="KW-1185">Reference proteome</keyword>
<keyword evidence="1" id="KW-0175">Coiled coil</keyword>
<dbReference type="HOGENOM" id="CLU_050671_0_1_9"/>
<reference evidence="2 3" key="1">
    <citation type="submission" date="2016-11" db="EMBL/GenBank/DDBJ databases">
        <authorList>
            <person name="Manzoor S."/>
        </authorList>
    </citation>
    <scope>NUCLEOTIDE SEQUENCE [LARGE SCALE GENOMIC DNA]</scope>
    <source>
        <strain evidence="2">Clostridium ultunense strain Esp</strain>
    </source>
</reference>
<dbReference type="AlphaFoldDB" id="M1ZJH0"/>
<dbReference type="EMBL" id="LT669839">
    <property type="protein sequence ID" value="SHD78613.1"/>
    <property type="molecule type" value="Genomic_DNA"/>
</dbReference>
<organism evidence="2 3">
    <name type="scientific">[Clostridium] ultunense Esp</name>
    <dbReference type="NCBI Taxonomy" id="1288971"/>
    <lineage>
        <taxon>Bacteria</taxon>
        <taxon>Bacillati</taxon>
        <taxon>Bacillota</taxon>
        <taxon>Tissierellia</taxon>
        <taxon>Tissierellales</taxon>
        <taxon>Tepidimicrobiaceae</taxon>
        <taxon>Schnuerera</taxon>
    </lineage>
</organism>
<protein>
    <recommendedName>
        <fullName evidence="4">Extracellular protein</fullName>
    </recommendedName>
</protein>
<evidence type="ECO:0000313" key="3">
    <source>
        <dbReference type="Proteomes" id="UP000245423"/>
    </source>
</evidence>
<dbReference type="RefSeq" id="WP_005584058.1">
    <property type="nucleotide sequence ID" value="NZ_LT669839.1"/>
</dbReference>
<dbReference type="InterPro" id="IPR009343">
    <property type="entry name" value="DUF1002"/>
</dbReference>